<dbReference type="InterPro" id="IPR003594">
    <property type="entry name" value="HATPase_dom"/>
</dbReference>
<accession>A0A8J7RHJ6</accession>
<keyword evidence="5" id="KW-0418">Kinase</keyword>
<evidence type="ECO:0000259" key="9">
    <source>
        <dbReference type="PROSITE" id="PS50112"/>
    </source>
</evidence>
<feature type="region of interest" description="Disordered" evidence="7">
    <location>
        <begin position="574"/>
        <end position="593"/>
    </location>
</feature>
<comment type="caution">
    <text evidence="10">The sequence shown here is derived from an EMBL/GenBank/DDBJ whole genome shotgun (WGS) entry which is preliminary data.</text>
</comment>
<dbReference type="GO" id="GO:0006355">
    <property type="term" value="P:regulation of DNA-templated transcription"/>
    <property type="evidence" value="ECO:0007669"/>
    <property type="project" value="InterPro"/>
</dbReference>
<evidence type="ECO:0000256" key="5">
    <source>
        <dbReference type="ARBA" id="ARBA00022777"/>
    </source>
</evidence>
<dbReference type="PROSITE" id="PS50112">
    <property type="entry name" value="PAS"/>
    <property type="match status" value="1"/>
</dbReference>
<feature type="compositionally biased region" description="Acidic residues" evidence="7">
    <location>
        <begin position="395"/>
        <end position="405"/>
    </location>
</feature>
<evidence type="ECO:0000259" key="8">
    <source>
        <dbReference type="PROSITE" id="PS50109"/>
    </source>
</evidence>
<dbReference type="SMART" id="SM00387">
    <property type="entry name" value="HATPase_c"/>
    <property type="match status" value="1"/>
</dbReference>
<dbReference type="PRINTS" id="PR00344">
    <property type="entry name" value="BCTRLSENSOR"/>
</dbReference>
<dbReference type="InterPro" id="IPR036097">
    <property type="entry name" value="HisK_dim/P_sf"/>
</dbReference>
<name>A0A8J7RHJ6_9HYPH</name>
<dbReference type="InterPro" id="IPR013767">
    <property type="entry name" value="PAS_fold"/>
</dbReference>
<evidence type="ECO:0000256" key="7">
    <source>
        <dbReference type="SAM" id="MobiDB-lite"/>
    </source>
</evidence>
<dbReference type="InterPro" id="IPR050736">
    <property type="entry name" value="Sensor_HK_Regulatory"/>
</dbReference>
<dbReference type="CDD" id="cd00082">
    <property type="entry name" value="HisKA"/>
    <property type="match status" value="1"/>
</dbReference>
<keyword evidence="3" id="KW-0597">Phosphoprotein</keyword>
<dbReference type="GO" id="GO:0000155">
    <property type="term" value="F:phosphorelay sensor kinase activity"/>
    <property type="evidence" value="ECO:0007669"/>
    <property type="project" value="InterPro"/>
</dbReference>
<feature type="region of interest" description="Disordered" evidence="7">
    <location>
        <begin position="381"/>
        <end position="431"/>
    </location>
</feature>
<dbReference type="Pfam" id="PF00512">
    <property type="entry name" value="HisKA"/>
    <property type="match status" value="1"/>
</dbReference>
<dbReference type="SMART" id="SM00388">
    <property type="entry name" value="HisKA"/>
    <property type="match status" value="1"/>
</dbReference>
<feature type="domain" description="Histidine kinase" evidence="8">
    <location>
        <begin position="1013"/>
        <end position="1234"/>
    </location>
</feature>
<protein>
    <recommendedName>
        <fullName evidence="2">histidine kinase</fullName>
        <ecNumber evidence="2">2.7.13.3</ecNumber>
    </recommendedName>
</protein>
<evidence type="ECO:0000256" key="6">
    <source>
        <dbReference type="ARBA" id="ARBA00023012"/>
    </source>
</evidence>
<keyword evidence="4" id="KW-0808">Transferase</keyword>
<dbReference type="NCBIfam" id="TIGR00229">
    <property type="entry name" value="sensory_box"/>
    <property type="match status" value="1"/>
</dbReference>
<dbReference type="Proteomes" id="UP000666240">
    <property type="component" value="Unassembled WGS sequence"/>
</dbReference>
<evidence type="ECO:0000256" key="4">
    <source>
        <dbReference type="ARBA" id="ARBA00022679"/>
    </source>
</evidence>
<dbReference type="InterPro" id="IPR005467">
    <property type="entry name" value="His_kinase_dom"/>
</dbReference>
<comment type="catalytic activity">
    <reaction evidence="1">
        <text>ATP + protein L-histidine = ADP + protein N-phospho-L-histidine.</text>
        <dbReference type="EC" id="2.7.13.3"/>
    </reaction>
</comment>
<organism evidence="10 11">
    <name type="scientific">Tianweitania sediminis</name>
    <dbReference type="NCBI Taxonomy" id="1502156"/>
    <lineage>
        <taxon>Bacteria</taxon>
        <taxon>Pseudomonadati</taxon>
        <taxon>Pseudomonadota</taxon>
        <taxon>Alphaproteobacteria</taxon>
        <taxon>Hyphomicrobiales</taxon>
        <taxon>Phyllobacteriaceae</taxon>
        <taxon>Tianweitania</taxon>
    </lineage>
</organism>
<dbReference type="PANTHER" id="PTHR43711">
    <property type="entry name" value="TWO-COMPONENT HISTIDINE KINASE"/>
    <property type="match status" value="1"/>
</dbReference>
<evidence type="ECO:0000256" key="2">
    <source>
        <dbReference type="ARBA" id="ARBA00012438"/>
    </source>
</evidence>
<dbReference type="SUPFAM" id="SSF55785">
    <property type="entry name" value="PYP-like sensor domain (PAS domain)"/>
    <property type="match status" value="2"/>
</dbReference>
<dbReference type="RefSeq" id="WP_209334599.1">
    <property type="nucleotide sequence ID" value="NZ_JAGIYY010000002.1"/>
</dbReference>
<dbReference type="EMBL" id="JAGIYY010000002">
    <property type="protein sequence ID" value="MBP0438566.1"/>
    <property type="molecule type" value="Genomic_DNA"/>
</dbReference>
<dbReference type="EC" id="2.7.13.3" evidence="2"/>
<reference evidence="10" key="1">
    <citation type="submission" date="2021-03" db="EMBL/GenBank/DDBJ databases">
        <title>Genome sequencing and assembly of Tianweitania sediminis.</title>
        <authorList>
            <person name="Chhetri G."/>
        </authorList>
    </citation>
    <scope>NUCLEOTIDE SEQUENCE</scope>
    <source>
        <strain evidence="10">Z8</strain>
    </source>
</reference>
<dbReference type="InterPro" id="IPR003661">
    <property type="entry name" value="HisK_dim/P_dom"/>
</dbReference>
<evidence type="ECO:0000256" key="3">
    <source>
        <dbReference type="ARBA" id="ARBA00022553"/>
    </source>
</evidence>
<dbReference type="SMART" id="SM00091">
    <property type="entry name" value="PAS"/>
    <property type="match status" value="3"/>
</dbReference>
<sequence>MNQVYSFIDVVALEPVRTRFAAGEALVVFDADLDEILWANGAGAKALGFQAIDEAMGAANPLPAIARRQIAATPGFPHVQPNRTIVVRSAATLLSRLSRLALEPVTLPDGEVAVLVSFLDLAAEPDKAWQQAIAGFAVDDHAAAILDDGGKALAATSSFEEAGFHDADLAALAASAAHARGQVAKRRLPSRRGLLPAGLAKLGDDPALFLLIAVSEGAEPGDTPASVPTSEMAASDAADDAATMEEAAIPASAHVAAGSARRKGSLRFVWRTDAQGCFSAISPEFLEAMGSDEGAVIGRSFREIAAALGFDEDGEITGLLERRDTWSGRSVLWPLPGNGSMRAPVDLAALPVYDRNRGFEGFRGFGVARFIDAVAADPVAGPAPSTADPQAVPTIDDEASGDVEEDPFRGEPPVLVSTEAANGRPSSPSSTIEKVVRLAAHRQALAERAALSSSERIAFQEIGHRLKAADEAAPESEKVMSIVTDVPQQPSAEASALPVIPVAPSAAPAPAIAPQDSDVNAAGSEPRRDAQPADELAAEENEDVLARAAVEGSWPRATKIPLADRVLELPPSARMEEPAQSVAHDGSVDEDGGDTAAALEEDAVSPSLDGGATPAEVAAIEEEHGESGDEVSPTELVETTDASPAPFVGIEPLAADAPVALPPTVDHDVQAADSLLEDFADLQSEPAFGDDEEVSGRFGEQPNFTKLPDAERELIDALPIALIIHAGDRLDFANREFFSLTGFDSLAAISAAGGLEALFPAPVGKETAAKDRRLFVRRFDGEQIPVHAHLQSVPWGGGKSLMLSLRRAEGEPQSEWSALQDLHDTDIAQNPENLGDNVTRLPLTLVTPPQQAVPEVASVDEDALSRTQALLEEMRAIIDTATDGVVLITPDSRIRSLSQPAEALFGVDSAGVEGQPFSSLFAIESQRAIKEYLHGLTDHGVASVLNDGREVIGREKQGGFIPLFITIGRLPAQGGFCAVLREITQWKRAEEELTQARAQAERSSSQKSDFLARVSHEIRTPLNAIIGFSELMMEERFGPVGNERYREYLRDINRSGTHVLDLVNDLLDISKIEAGEQELSYTAVSLNDALAEAVAIMQPQANRERVIIRSSFASRLPDVVADLRSIRQIALNLLSNAVRYTQAGGQVIVSTVYEPHGEVILRIRDTGVGMSSAEIDQALRPFKQINALRRARGDGTGLGLPLTKAMVEANRARFVIDSRPGDGTLVEITFPSTRVLAD</sequence>
<dbReference type="InterPro" id="IPR000014">
    <property type="entry name" value="PAS"/>
</dbReference>
<dbReference type="Gene3D" id="3.30.565.10">
    <property type="entry name" value="Histidine kinase-like ATPase, C-terminal domain"/>
    <property type="match status" value="1"/>
</dbReference>
<feature type="domain" description="PAS" evidence="9">
    <location>
        <begin position="870"/>
        <end position="940"/>
    </location>
</feature>
<dbReference type="Pfam" id="PF02518">
    <property type="entry name" value="HATPase_c"/>
    <property type="match status" value="1"/>
</dbReference>
<dbReference type="InterPro" id="IPR036890">
    <property type="entry name" value="HATPase_C_sf"/>
</dbReference>
<evidence type="ECO:0000313" key="10">
    <source>
        <dbReference type="EMBL" id="MBP0438566.1"/>
    </source>
</evidence>
<evidence type="ECO:0000256" key="1">
    <source>
        <dbReference type="ARBA" id="ARBA00000085"/>
    </source>
</evidence>
<dbReference type="Gene3D" id="1.10.287.130">
    <property type="match status" value="1"/>
</dbReference>
<dbReference type="AlphaFoldDB" id="A0A8J7RHJ6"/>
<dbReference type="Pfam" id="PF13188">
    <property type="entry name" value="PAS_8"/>
    <property type="match status" value="1"/>
</dbReference>
<keyword evidence="11" id="KW-1185">Reference proteome</keyword>
<proteinExistence type="predicted"/>
<dbReference type="SUPFAM" id="SSF47384">
    <property type="entry name" value="Homodimeric domain of signal transducing histidine kinase"/>
    <property type="match status" value="1"/>
</dbReference>
<dbReference type="InterPro" id="IPR035965">
    <property type="entry name" value="PAS-like_dom_sf"/>
</dbReference>
<evidence type="ECO:0000313" key="11">
    <source>
        <dbReference type="Proteomes" id="UP000666240"/>
    </source>
</evidence>
<dbReference type="Pfam" id="PF00989">
    <property type="entry name" value="PAS"/>
    <property type="match status" value="1"/>
</dbReference>
<dbReference type="InterPro" id="IPR004358">
    <property type="entry name" value="Sig_transdc_His_kin-like_C"/>
</dbReference>
<dbReference type="CDD" id="cd00130">
    <property type="entry name" value="PAS"/>
    <property type="match status" value="2"/>
</dbReference>
<keyword evidence="6" id="KW-0902">Two-component regulatory system</keyword>
<gene>
    <name evidence="10" type="ORF">J5Y06_07895</name>
</gene>
<feature type="region of interest" description="Disordered" evidence="7">
    <location>
        <begin position="508"/>
        <end position="538"/>
    </location>
</feature>
<dbReference type="SUPFAM" id="SSF55874">
    <property type="entry name" value="ATPase domain of HSP90 chaperone/DNA topoisomerase II/histidine kinase"/>
    <property type="match status" value="1"/>
</dbReference>
<dbReference type="PROSITE" id="PS50109">
    <property type="entry name" value="HIS_KIN"/>
    <property type="match status" value="1"/>
</dbReference>
<dbReference type="Gene3D" id="3.30.450.20">
    <property type="entry name" value="PAS domain"/>
    <property type="match status" value="1"/>
</dbReference>
<dbReference type="PANTHER" id="PTHR43711:SF26">
    <property type="entry name" value="SENSOR HISTIDINE KINASE RCSC"/>
    <property type="match status" value="1"/>
</dbReference>